<dbReference type="Gene3D" id="3.40.710.10">
    <property type="entry name" value="DD-peptidase/beta-lactamase superfamily"/>
    <property type="match status" value="1"/>
</dbReference>
<name>D2VCP0_NAEGR</name>
<evidence type="ECO:0000313" key="4">
    <source>
        <dbReference type="EMBL" id="EFC45455.1"/>
    </source>
</evidence>
<keyword evidence="2" id="KW-0472">Membrane</keyword>
<proteinExistence type="predicted"/>
<dbReference type="PANTHER" id="PTHR46825:SF12">
    <property type="entry name" value="PENICILLIN-BINDING PROTEIN 4"/>
    <property type="match status" value="1"/>
</dbReference>
<dbReference type="InParanoid" id="D2VCP0"/>
<dbReference type="PANTHER" id="PTHR46825">
    <property type="entry name" value="D-ALANYL-D-ALANINE-CARBOXYPEPTIDASE/ENDOPEPTIDASE AMPH"/>
    <property type="match status" value="1"/>
</dbReference>
<dbReference type="OrthoDB" id="5946976at2759"/>
<feature type="transmembrane region" description="Helical" evidence="2">
    <location>
        <begin position="580"/>
        <end position="599"/>
    </location>
</feature>
<evidence type="ECO:0000313" key="5">
    <source>
        <dbReference type="Proteomes" id="UP000006671"/>
    </source>
</evidence>
<dbReference type="VEuPathDB" id="AmoebaDB:NAEGRDRAFT_79453"/>
<organism evidence="5">
    <name type="scientific">Naegleria gruberi</name>
    <name type="common">Amoeba</name>
    <dbReference type="NCBI Taxonomy" id="5762"/>
    <lineage>
        <taxon>Eukaryota</taxon>
        <taxon>Discoba</taxon>
        <taxon>Heterolobosea</taxon>
        <taxon>Tetramitia</taxon>
        <taxon>Eutetramitia</taxon>
        <taxon>Vahlkampfiidae</taxon>
        <taxon>Naegleria</taxon>
    </lineage>
</organism>
<evidence type="ECO:0000259" key="3">
    <source>
        <dbReference type="Pfam" id="PF00144"/>
    </source>
</evidence>
<keyword evidence="2" id="KW-0812">Transmembrane</keyword>
<accession>D2VCP0</accession>
<reference evidence="4 5" key="1">
    <citation type="journal article" date="2010" name="Cell">
        <title>The genome of Naegleria gruberi illuminates early eukaryotic versatility.</title>
        <authorList>
            <person name="Fritz-Laylin L.K."/>
            <person name="Prochnik S.E."/>
            <person name="Ginger M.L."/>
            <person name="Dacks J.B."/>
            <person name="Carpenter M.L."/>
            <person name="Field M.C."/>
            <person name="Kuo A."/>
            <person name="Paredez A."/>
            <person name="Chapman J."/>
            <person name="Pham J."/>
            <person name="Shu S."/>
            <person name="Neupane R."/>
            <person name="Cipriano M."/>
            <person name="Mancuso J."/>
            <person name="Tu H."/>
            <person name="Salamov A."/>
            <person name="Lindquist E."/>
            <person name="Shapiro H."/>
            <person name="Lucas S."/>
            <person name="Grigoriev I.V."/>
            <person name="Cande W.Z."/>
            <person name="Fulton C."/>
            <person name="Rokhsar D.S."/>
            <person name="Dawson S.C."/>
        </authorList>
    </citation>
    <scope>NUCLEOTIDE SEQUENCE [LARGE SCALE GENOMIC DNA]</scope>
    <source>
        <strain evidence="4 5">NEG-M</strain>
    </source>
</reference>
<gene>
    <name evidence="4" type="ORF">NAEGRDRAFT_79453</name>
</gene>
<dbReference type="KEGG" id="ngr:NAEGRDRAFT_79453"/>
<dbReference type="Pfam" id="PF00144">
    <property type="entry name" value="Beta-lactamase"/>
    <property type="match status" value="1"/>
</dbReference>
<dbReference type="SUPFAM" id="SSF56601">
    <property type="entry name" value="beta-lactamase/transpeptidase-like"/>
    <property type="match status" value="1"/>
</dbReference>
<dbReference type="InterPro" id="IPR001466">
    <property type="entry name" value="Beta-lactam-related"/>
</dbReference>
<evidence type="ECO:0000256" key="2">
    <source>
        <dbReference type="SAM" id="Phobius"/>
    </source>
</evidence>
<feature type="transmembrane region" description="Helical" evidence="2">
    <location>
        <begin position="605"/>
        <end position="624"/>
    </location>
</feature>
<protein>
    <submittedName>
        <fullName evidence="4">Beta-lactamase</fullName>
    </submittedName>
</protein>
<evidence type="ECO:0000256" key="1">
    <source>
        <dbReference type="SAM" id="MobiDB-lite"/>
    </source>
</evidence>
<dbReference type="GeneID" id="8857347"/>
<keyword evidence="2" id="KW-1133">Transmembrane helix</keyword>
<dbReference type="Proteomes" id="UP000006671">
    <property type="component" value="Unassembled WGS sequence"/>
</dbReference>
<feature type="region of interest" description="Disordered" evidence="1">
    <location>
        <begin position="1"/>
        <end position="35"/>
    </location>
</feature>
<dbReference type="OMA" id="CMTFICI"/>
<dbReference type="AlphaFoldDB" id="D2VCP0"/>
<dbReference type="EMBL" id="GG738863">
    <property type="protein sequence ID" value="EFC45455.1"/>
    <property type="molecule type" value="Genomic_DNA"/>
</dbReference>
<keyword evidence="5" id="KW-1185">Reference proteome</keyword>
<dbReference type="InterPro" id="IPR012338">
    <property type="entry name" value="Beta-lactam/transpept-like"/>
</dbReference>
<feature type="transmembrane region" description="Helical" evidence="2">
    <location>
        <begin position="69"/>
        <end position="89"/>
    </location>
</feature>
<feature type="domain" description="Beta-lactamase-related" evidence="3">
    <location>
        <begin position="182"/>
        <end position="466"/>
    </location>
</feature>
<sequence length="637" mass="71351">MSDKSNERASLLSSTQQHQQQQEDNNDNNGREDGVNIDVDFSAQAAKEISHYETDRAGTLGNWSDSCSLPFILSIFLISIPLLWFILIFQNVYMNPFNYSPDFEWVGPHRFVNSTSGNGSLPISESFIETNVMDHFPKLLSMYGIAGAQLVLVDTASDDDDNYRVRPYAFGQRDIYFTTVNSSVTNHTLFQVGEISETITGFGIMKLVQDGKITSVRSSANLYLKRGLLLNLKGGQSNDTTIMNLLTHTSGAVDINQYESFYGQPTTSRNRVVFNDVFNSIRIDPSKTGVSTSRVSNGADMAILQAIIEDVTGHNFTNWINLNVLNPLGLSLSTFDTDDVANIRTFSSSYGSYFYAIPEYSYSVQSGFGLYSCGIEMANLLIAGLNAGIEGNAVLDAEHTEQLFNYYEYIKDKFTTSMSLGSEIEVLSDGSMTNFQSGHNLGWHARYAFNRQHKQGFVILANTETAAPVLDVFHCYWEYQMTGNSQNNACSRVNDRAIGGLVITIVTWLFAIVLFILWCVMTAFICHSKVPLTCQFPFLTSGWFESASSASVLIRFVIVVVTSVIYTALMVFLHSDIYGLIAYNVPYIIFAIKFAPFYLPFSSLVFGFYCMTFICIALFVYRVVDEEKKEKNYQRIN</sequence>
<dbReference type="InterPro" id="IPR050491">
    <property type="entry name" value="AmpC-like"/>
</dbReference>
<feature type="transmembrane region" description="Helical" evidence="2">
    <location>
        <begin position="552"/>
        <end position="573"/>
    </location>
</feature>
<dbReference type="RefSeq" id="XP_002678199.1">
    <property type="nucleotide sequence ID" value="XM_002678153.1"/>
</dbReference>
<feature type="transmembrane region" description="Helical" evidence="2">
    <location>
        <begin position="501"/>
        <end position="525"/>
    </location>
</feature>